<dbReference type="eggNOG" id="COG3628">
    <property type="taxonomic scope" value="Bacteria"/>
</dbReference>
<sequence>MGIFPFMDVPAQRPSNKELPLFKEYAWNFETGEYLLHDGKMMVIEGNEALKVWIYKALRTDRFKHLAYSWNFGHEFERVIGSTFSPSAIQSEMERYVKEALTVNPYIKDVFDIRTKIDGDTVNVECTVTTVYGEMTVNV</sequence>
<accession>A0A081P4G2</accession>
<dbReference type="EMBL" id="JNVM01000010">
    <property type="protein sequence ID" value="KEQ25585.1"/>
    <property type="molecule type" value="Genomic_DNA"/>
</dbReference>
<evidence type="ECO:0000313" key="1">
    <source>
        <dbReference type="EMBL" id="KEQ25585.1"/>
    </source>
</evidence>
<dbReference type="AlphaFoldDB" id="A0A081P4G2"/>
<organism evidence="1 2">
    <name type="scientific">Paenibacillus tyrfis</name>
    <dbReference type="NCBI Taxonomy" id="1501230"/>
    <lineage>
        <taxon>Bacteria</taxon>
        <taxon>Bacillati</taxon>
        <taxon>Bacillota</taxon>
        <taxon>Bacilli</taxon>
        <taxon>Bacillales</taxon>
        <taxon>Paenibacillaceae</taxon>
        <taxon>Paenibacillus</taxon>
    </lineage>
</organism>
<comment type="caution">
    <text evidence="1">The sequence shown here is derived from an EMBL/GenBank/DDBJ whole genome shotgun (WGS) entry which is preliminary data.</text>
</comment>
<dbReference type="RefSeq" id="WP_036681883.1">
    <property type="nucleotide sequence ID" value="NZ_JNVM01000010.1"/>
</dbReference>
<dbReference type="InterPro" id="IPR020288">
    <property type="entry name" value="Sheath_initiator"/>
</dbReference>
<dbReference type="Pfam" id="PF10934">
    <property type="entry name" value="Sheath_initiator"/>
    <property type="match status" value="1"/>
</dbReference>
<protein>
    <recommendedName>
        <fullName evidence="3">DUF2634 domain-containing protein</fullName>
    </recommendedName>
</protein>
<evidence type="ECO:0008006" key="3">
    <source>
        <dbReference type="Google" id="ProtNLM"/>
    </source>
</evidence>
<dbReference type="Proteomes" id="UP000028123">
    <property type="component" value="Unassembled WGS sequence"/>
</dbReference>
<keyword evidence="2" id="KW-1185">Reference proteome</keyword>
<dbReference type="OrthoDB" id="89089at2"/>
<proteinExistence type="predicted"/>
<gene>
    <name evidence="1" type="ORF">ET33_02370</name>
</gene>
<reference evidence="1 2" key="1">
    <citation type="submission" date="2014-06" db="EMBL/GenBank/DDBJ databases">
        <title>Draft genome sequence of Paenibacillus sp. MSt1.</title>
        <authorList>
            <person name="Aw Y.K."/>
            <person name="Ong K.S."/>
            <person name="Gan H.M."/>
            <person name="Lee S.M."/>
        </authorList>
    </citation>
    <scope>NUCLEOTIDE SEQUENCE [LARGE SCALE GENOMIC DNA]</scope>
    <source>
        <strain evidence="1 2">MSt1</strain>
    </source>
</reference>
<name>A0A081P4G2_9BACL</name>
<evidence type="ECO:0000313" key="2">
    <source>
        <dbReference type="Proteomes" id="UP000028123"/>
    </source>
</evidence>